<dbReference type="SUPFAM" id="SSF47240">
    <property type="entry name" value="Ferritin-like"/>
    <property type="match status" value="1"/>
</dbReference>
<comment type="caution">
    <text evidence="2">The sequence shown here is derived from an EMBL/GenBank/DDBJ whole genome shotgun (WGS) entry which is preliminary data.</text>
</comment>
<name>A0A5N6RVH3_9BIFI</name>
<dbReference type="InterPro" id="IPR009078">
    <property type="entry name" value="Ferritin-like_SF"/>
</dbReference>
<dbReference type="AlphaFoldDB" id="A0A5N6RVH3"/>
<evidence type="ECO:0000259" key="1">
    <source>
        <dbReference type="Pfam" id="PF04945"/>
    </source>
</evidence>
<dbReference type="Proteomes" id="UP000325415">
    <property type="component" value="Unassembled WGS sequence"/>
</dbReference>
<organism evidence="2 3">
    <name type="scientific">Bifidobacterium tibiigranuli</name>
    <dbReference type="NCBI Taxonomy" id="2172043"/>
    <lineage>
        <taxon>Bacteria</taxon>
        <taxon>Bacillati</taxon>
        <taxon>Actinomycetota</taxon>
        <taxon>Actinomycetes</taxon>
        <taxon>Bifidobacteriales</taxon>
        <taxon>Bifidobacteriaceae</taxon>
        <taxon>Bifidobacterium</taxon>
    </lineage>
</organism>
<dbReference type="OrthoDB" id="9809270at2"/>
<proteinExistence type="predicted"/>
<gene>
    <name evidence="2" type="ORF">DDE84_07165</name>
</gene>
<dbReference type="RefSeq" id="WP_152581031.1">
    <property type="nucleotide sequence ID" value="NZ_JAKVIV010000005.1"/>
</dbReference>
<dbReference type="EMBL" id="QDAG01000007">
    <property type="protein sequence ID" value="KAE8127703.1"/>
    <property type="molecule type" value="Genomic_DNA"/>
</dbReference>
<dbReference type="InterPro" id="IPR012348">
    <property type="entry name" value="RNR-like"/>
</dbReference>
<evidence type="ECO:0000313" key="2">
    <source>
        <dbReference type="EMBL" id="KAE8127703.1"/>
    </source>
</evidence>
<dbReference type="InterPro" id="IPR007029">
    <property type="entry name" value="YHS_dom"/>
</dbReference>
<dbReference type="Pfam" id="PF04945">
    <property type="entry name" value="YHS"/>
    <property type="match status" value="1"/>
</dbReference>
<protein>
    <submittedName>
        <fullName evidence="2">YHS domain-containing protein</fullName>
    </submittedName>
</protein>
<dbReference type="Gene3D" id="1.10.620.20">
    <property type="entry name" value="Ribonucleotide Reductase, subunit A"/>
    <property type="match status" value="1"/>
</dbReference>
<reference evidence="2 3" key="1">
    <citation type="submission" date="2018-04" db="EMBL/GenBank/DDBJ databases">
        <authorList>
            <person name="Eckel V.P."/>
            <person name="Vogel R.F."/>
        </authorList>
    </citation>
    <scope>NUCLEOTIDE SEQUENCE [LARGE SCALE GENOMIC DNA]</scope>
    <source>
        <strain evidence="3">TMW 2.1764</strain>
    </source>
</reference>
<dbReference type="GO" id="GO:0016491">
    <property type="term" value="F:oxidoreductase activity"/>
    <property type="evidence" value="ECO:0007669"/>
    <property type="project" value="InterPro"/>
</dbReference>
<feature type="domain" description="YHS" evidence="1">
    <location>
        <begin position="31"/>
        <end position="56"/>
    </location>
</feature>
<keyword evidence="3" id="KW-1185">Reference proteome</keyword>
<accession>A0A5N6RVH3</accession>
<sequence>MAETTKTVYCAVMTSEEVDPQEAEAKGLFRDYEGKRYYFCCPGCLPKFDADPAKYAIA</sequence>
<evidence type="ECO:0000313" key="3">
    <source>
        <dbReference type="Proteomes" id="UP000325415"/>
    </source>
</evidence>
<dbReference type="GeneID" id="78127463"/>